<dbReference type="SUPFAM" id="SSF51101">
    <property type="entry name" value="Mannose-binding lectins"/>
    <property type="match status" value="3"/>
</dbReference>
<evidence type="ECO:0000256" key="1">
    <source>
        <dbReference type="ARBA" id="ARBA00006568"/>
    </source>
</evidence>
<proteinExistence type="inferred from homology"/>
<comment type="similarity">
    <text evidence="1">Belongs to the jacalin lectin family.</text>
</comment>
<keyword evidence="2" id="KW-0430">Lectin</keyword>
<reference evidence="6" key="1">
    <citation type="journal article" date="2016" name="Proc. Natl. Acad. Sci. U.S.A.">
        <title>Chromosome-level assembly of Arabidopsis thaliana Ler reveals the extent of translocation and inversion polymorphisms.</title>
        <authorList>
            <person name="Zapata L."/>
            <person name="Ding J."/>
            <person name="Willing E.M."/>
            <person name="Hartwig B."/>
            <person name="Bezdan D."/>
            <person name="Jiao W.B."/>
            <person name="Patel V."/>
            <person name="Velikkakam James G."/>
            <person name="Koornneef M."/>
            <person name="Ossowski S."/>
            <person name="Schneeberger K."/>
        </authorList>
    </citation>
    <scope>NUCLEOTIDE SEQUENCE [LARGE SCALE GENOMIC DNA]</scope>
    <source>
        <strain evidence="6">cv. Landsberg erecta</strain>
    </source>
</reference>
<comment type="caution">
    <text evidence="5">The sequence shown here is derived from an EMBL/GenBank/DDBJ whole genome shotgun (WGS) entry which is preliminary data.</text>
</comment>
<organism evidence="5 6">
    <name type="scientific">Arabidopsis thaliana</name>
    <name type="common">Mouse-ear cress</name>
    <dbReference type="NCBI Taxonomy" id="3702"/>
    <lineage>
        <taxon>Eukaryota</taxon>
        <taxon>Viridiplantae</taxon>
        <taxon>Streptophyta</taxon>
        <taxon>Embryophyta</taxon>
        <taxon>Tracheophyta</taxon>
        <taxon>Spermatophyta</taxon>
        <taxon>Magnoliopsida</taxon>
        <taxon>eudicotyledons</taxon>
        <taxon>Gunneridae</taxon>
        <taxon>Pentapetalae</taxon>
        <taxon>rosids</taxon>
        <taxon>malvids</taxon>
        <taxon>Brassicales</taxon>
        <taxon>Brassicaceae</taxon>
        <taxon>Camelineae</taxon>
        <taxon>Arabidopsis</taxon>
    </lineage>
</organism>
<dbReference type="CDD" id="cd09612">
    <property type="entry name" value="Jacalin"/>
    <property type="match status" value="2"/>
</dbReference>
<accession>A0A178WA72</accession>
<evidence type="ECO:0000313" key="5">
    <source>
        <dbReference type="EMBL" id="OAP15349.1"/>
    </source>
</evidence>
<dbReference type="InterPro" id="IPR001229">
    <property type="entry name" value="Jacalin-like_lectin_dom"/>
</dbReference>
<evidence type="ECO:0000256" key="2">
    <source>
        <dbReference type="ARBA" id="ARBA00022734"/>
    </source>
</evidence>
<feature type="domain" description="Jacalin-type lectin" evidence="4">
    <location>
        <begin position="218"/>
        <end position="361"/>
    </location>
</feature>
<evidence type="ECO:0000259" key="4">
    <source>
        <dbReference type="PROSITE" id="PS51752"/>
    </source>
</evidence>
<evidence type="ECO:0000256" key="3">
    <source>
        <dbReference type="ARBA" id="ARBA00022737"/>
    </source>
</evidence>
<feature type="domain" description="Jacalin-type lectin" evidence="4">
    <location>
        <begin position="1"/>
        <end position="68"/>
    </location>
</feature>
<dbReference type="FunFam" id="2.100.10.30:FF:000001">
    <property type="entry name" value="Jacalin-related lectin 33"/>
    <property type="match status" value="2"/>
</dbReference>
<gene>
    <name evidence="5" type="ordered locus">AXX17_At1g53220</name>
</gene>
<dbReference type="PROSITE" id="PS51752">
    <property type="entry name" value="JACALIN_LECTIN"/>
    <property type="match status" value="3"/>
</dbReference>
<feature type="domain" description="Jacalin-type lectin" evidence="4">
    <location>
        <begin position="69"/>
        <end position="211"/>
    </location>
</feature>
<dbReference type="Proteomes" id="UP000078284">
    <property type="component" value="Chromosome 1"/>
</dbReference>
<dbReference type="PANTHER" id="PTHR47293">
    <property type="entry name" value="JACALIN-RELATED LECTIN 3"/>
    <property type="match status" value="1"/>
</dbReference>
<dbReference type="PANTHER" id="PTHR47293:SF66">
    <property type="entry name" value="JACALIN-RELATED LECTIN 11-RELATED"/>
    <property type="match status" value="1"/>
</dbReference>
<dbReference type="EMBL" id="LUHQ01000001">
    <property type="protein sequence ID" value="OAP15349.1"/>
    <property type="molecule type" value="Genomic_DNA"/>
</dbReference>
<sequence>MVSVEGYYDEGDSGIIQGIQFRTNIKTSELIGYNNGKKFSLAANGKKIIGFHGYADQNLNSLGAYFTTSPFIKLESKESTGDLWDDGTFEGVRKVCIHKQPVLYSVIQFEYVNRGEVENRDLGLRVCIAEEGEFVVNYPYEFITSVEGTFTNEKYPTVASLTFKTSKGRTSSTFGSPATKKFVLQSKGCGVVGFHGCSSDYISALGAYFRLLPSLPDGEKVEAKGADGGASWDDGGFDCIRNIYIGHGEMGIAFVKFLYDKDNKVVVGDDHGSKTVLGVDEFELEHPDEYLISVEGSYDVVDGSESEVILMLRFKTNMRTSQVFGLDTTSSFILEKECHKIVGFHGKIGKMLHQIGVHVLPIID</sequence>
<keyword evidence="3" id="KW-0677">Repeat</keyword>
<dbReference type="AlphaFoldDB" id="A0A178WA72"/>
<dbReference type="InterPro" id="IPR033734">
    <property type="entry name" value="Jacalin-like_lectin_dom_plant"/>
</dbReference>
<protein>
    <recommendedName>
        <fullName evidence="4">Jacalin-type lectin domain-containing protein</fullName>
    </recommendedName>
</protein>
<name>A0A178WA72_ARATH</name>
<dbReference type="SMART" id="SM00915">
    <property type="entry name" value="Jacalin"/>
    <property type="match status" value="3"/>
</dbReference>
<dbReference type="Pfam" id="PF01419">
    <property type="entry name" value="Jacalin"/>
    <property type="match status" value="3"/>
</dbReference>
<dbReference type="Gene3D" id="2.100.10.30">
    <property type="entry name" value="Jacalin-like lectin domain"/>
    <property type="match status" value="3"/>
</dbReference>
<dbReference type="InterPro" id="IPR036404">
    <property type="entry name" value="Jacalin-like_lectin_dom_sf"/>
</dbReference>
<evidence type="ECO:0000313" key="6">
    <source>
        <dbReference type="Proteomes" id="UP000078284"/>
    </source>
</evidence>
<dbReference type="GO" id="GO:0030246">
    <property type="term" value="F:carbohydrate binding"/>
    <property type="evidence" value="ECO:0007669"/>
    <property type="project" value="UniProtKB-KW"/>
</dbReference>